<feature type="compositionally biased region" description="Basic and acidic residues" evidence="1">
    <location>
        <begin position="169"/>
        <end position="182"/>
    </location>
</feature>
<evidence type="ECO:0000313" key="4">
    <source>
        <dbReference type="RefSeq" id="XP_035828097.1"/>
    </source>
</evidence>
<evidence type="ECO:0000313" key="3">
    <source>
        <dbReference type="Proteomes" id="UP000694888"/>
    </source>
</evidence>
<gene>
    <name evidence="4" type="primary">LOC101846605</name>
</gene>
<evidence type="ECO:0000256" key="2">
    <source>
        <dbReference type="SAM" id="Phobius"/>
    </source>
</evidence>
<keyword evidence="2" id="KW-1133">Transmembrane helix</keyword>
<sequence>MESNIEDKTNIKSIRVDGVEYSVEDIRILRDRSSDSSDSVFPVVAVAVGCGGGLALILVCVLICVVCRKRRHESGGQETIKSLTAGVQIFTKDIFAYKHAEKEYDDDPATCYVDIDSMRASRLSKGMTGCSNDYDISDSSKTTGCTAKDVRPGNHVDCEYLVPTSGPTDKLRSTDKEDRATDENPYQMVEEEMEYTNMNGKRAYEKECPCINRQL</sequence>
<feature type="region of interest" description="Disordered" evidence="1">
    <location>
        <begin position="164"/>
        <end position="183"/>
    </location>
</feature>
<accession>A0ABM1W0A4</accession>
<name>A0ABM1W0A4_APLCA</name>
<keyword evidence="3" id="KW-1185">Reference proteome</keyword>
<keyword evidence="2" id="KW-0472">Membrane</keyword>
<organism evidence="3 4">
    <name type="scientific">Aplysia californica</name>
    <name type="common">California sea hare</name>
    <dbReference type="NCBI Taxonomy" id="6500"/>
    <lineage>
        <taxon>Eukaryota</taxon>
        <taxon>Metazoa</taxon>
        <taxon>Spiralia</taxon>
        <taxon>Lophotrochozoa</taxon>
        <taxon>Mollusca</taxon>
        <taxon>Gastropoda</taxon>
        <taxon>Heterobranchia</taxon>
        <taxon>Euthyneura</taxon>
        <taxon>Tectipleura</taxon>
        <taxon>Aplysiida</taxon>
        <taxon>Aplysioidea</taxon>
        <taxon>Aplysiidae</taxon>
        <taxon>Aplysia</taxon>
    </lineage>
</organism>
<proteinExistence type="predicted"/>
<dbReference type="GeneID" id="101846605"/>
<keyword evidence="2" id="KW-0812">Transmembrane</keyword>
<evidence type="ECO:0000256" key="1">
    <source>
        <dbReference type="SAM" id="MobiDB-lite"/>
    </source>
</evidence>
<dbReference type="Proteomes" id="UP000694888">
    <property type="component" value="Unplaced"/>
</dbReference>
<reference evidence="4" key="1">
    <citation type="submission" date="2025-08" db="UniProtKB">
        <authorList>
            <consortium name="RefSeq"/>
        </authorList>
    </citation>
    <scope>IDENTIFICATION</scope>
</reference>
<feature type="transmembrane region" description="Helical" evidence="2">
    <location>
        <begin position="40"/>
        <end position="67"/>
    </location>
</feature>
<protein>
    <submittedName>
        <fullName evidence="4">Uncharacterized protein LOC101846605 isoform X1</fullName>
    </submittedName>
</protein>
<dbReference type="RefSeq" id="XP_035828097.1">
    <property type="nucleotide sequence ID" value="XM_035972204.1"/>
</dbReference>